<dbReference type="Pfam" id="PF00150">
    <property type="entry name" value="Cellulase"/>
    <property type="match status" value="1"/>
</dbReference>
<keyword evidence="7" id="KW-1185">Reference proteome</keyword>
<name>A0AAV1ILV7_9CHLO</name>
<keyword evidence="2" id="KW-0378">Hydrolase</keyword>
<feature type="region of interest" description="Disordered" evidence="4">
    <location>
        <begin position="219"/>
        <end position="382"/>
    </location>
</feature>
<dbReference type="InterPro" id="IPR001547">
    <property type="entry name" value="Glyco_hydro_5"/>
</dbReference>
<feature type="compositionally biased region" description="Pro residues" evidence="4">
    <location>
        <begin position="343"/>
        <end position="379"/>
    </location>
</feature>
<feature type="compositionally biased region" description="Low complexity" evidence="4">
    <location>
        <begin position="313"/>
        <end position="326"/>
    </location>
</feature>
<comment type="caution">
    <text evidence="6">The sequence shown here is derived from an EMBL/GenBank/DDBJ whole genome shotgun (WGS) entry which is preliminary data.</text>
</comment>
<dbReference type="AlphaFoldDB" id="A0AAV1ILV7"/>
<evidence type="ECO:0000313" key="6">
    <source>
        <dbReference type="EMBL" id="CAK0787450.1"/>
    </source>
</evidence>
<keyword evidence="3" id="KW-0326">Glycosidase</keyword>
<dbReference type="Gene3D" id="3.20.20.80">
    <property type="entry name" value="Glycosidases"/>
    <property type="match status" value="1"/>
</dbReference>
<comment type="similarity">
    <text evidence="1">Belongs to the glycosyl hydrolase 5 (cellulase A) family.</text>
</comment>
<evidence type="ECO:0000256" key="2">
    <source>
        <dbReference type="ARBA" id="ARBA00022801"/>
    </source>
</evidence>
<gene>
    <name evidence="6" type="ORF">CVIRNUC_010670</name>
</gene>
<organism evidence="6 7">
    <name type="scientific">Coccomyxa viridis</name>
    <dbReference type="NCBI Taxonomy" id="1274662"/>
    <lineage>
        <taxon>Eukaryota</taxon>
        <taxon>Viridiplantae</taxon>
        <taxon>Chlorophyta</taxon>
        <taxon>core chlorophytes</taxon>
        <taxon>Trebouxiophyceae</taxon>
        <taxon>Trebouxiophyceae incertae sedis</taxon>
        <taxon>Coccomyxaceae</taxon>
        <taxon>Coccomyxa</taxon>
    </lineage>
</organism>
<dbReference type="EMBL" id="CAUYUE010000017">
    <property type="protein sequence ID" value="CAK0787450.1"/>
    <property type="molecule type" value="Genomic_DNA"/>
</dbReference>
<sequence length="668" mass="66663">MRPRLVSNASLINDALLDAVLPPLPSSAIPVLPALPVRIGTANRGLKASKEKSSTPHVQFAPPQVAGAVALAALPAALPAAAIPLIAGGVGPRDASGALGGVIIPTFGPGMAPAAAPMLTPAPGPYMPLFVPAPAPMDGPSMAPAPGPYIPPLVPGPAPTDGPSLVPAPGPYMPPLVPVPAPVDGPSMAPAPADSFAPAPWTYSPMMALWLSEPWAPAPGPFKSGPRRAGPPQAGHPGSGTPSAPADSGTPAGSGTSGAPGLPAGSGTPGTPGPPAGSGTPGTPGPPAGSGTPGTPGPPAGSGTPGTPGPPAGSGTPGTSGPPAGSGTPGTPGPPAGSGTPGTPGPPAGPGTPGPPAPGTPGAPAPPSGPTKSGTPPPLKLVDDTFVNANTGDVVELHGMSWFGFNNGQTMVDGLYAGSTYQVADFKTIVFRQQQLGFNAVRLPMTFSDLNLAPKSWTKSCTDDTASLKASPASSPGTRLLNLTPLKLQGHADLEDPDAPYSAINYGAESFPAFTPLGGGTCNVDLPNDSTLNRYLFVIEYYVSQGFYVLVDYHAYPGDTTVASGNLLGDWQTLWTAISGLPTFATDLAGRVFLDLINEPDGINVRWEAANGNPALADLYIDTMDALDAINDNAIYFIEVSATRLQGILHGHCGSALRMLRNAEFLNT</sequence>
<dbReference type="Proteomes" id="UP001314263">
    <property type="component" value="Unassembled WGS sequence"/>
</dbReference>
<accession>A0AAV1ILV7</accession>
<feature type="compositionally biased region" description="Low complexity" evidence="4">
    <location>
        <begin position="248"/>
        <end position="266"/>
    </location>
</feature>
<dbReference type="GO" id="GO:0000272">
    <property type="term" value="P:polysaccharide catabolic process"/>
    <property type="evidence" value="ECO:0007669"/>
    <property type="project" value="InterPro"/>
</dbReference>
<dbReference type="InterPro" id="IPR017853">
    <property type="entry name" value="GH"/>
</dbReference>
<protein>
    <recommendedName>
        <fullName evidence="5">Glycoside hydrolase family 5 domain-containing protein</fullName>
    </recommendedName>
</protein>
<evidence type="ECO:0000313" key="7">
    <source>
        <dbReference type="Proteomes" id="UP001314263"/>
    </source>
</evidence>
<dbReference type="GO" id="GO:0004553">
    <property type="term" value="F:hydrolase activity, hydrolyzing O-glycosyl compounds"/>
    <property type="evidence" value="ECO:0007669"/>
    <property type="project" value="InterPro"/>
</dbReference>
<dbReference type="SUPFAM" id="SSF51445">
    <property type="entry name" value="(Trans)glycosidases"/>
    <property type="match status" value="1"/>
</dbReference>
<evidence type="ECO:0000259" key="5">
    <source>
        <dbReference type="Pfam" id="PF00150"/>
    </source>
</evidence>
<reference evidence="6 7" key="1">
    <citation type="submission" date="2023-10" db="EMBL/GenBank/DDBJ databases">
        <authorList>
            <person name="Maclean D."/>
            <person name="Macfadyen A."/>
        </authorList>
    </citation>
    <scope>NUCLEOTIDE SEQUENCE [LARGE SCALE GENOMIC DNA]</scope>
</reference>
<feature type="domain" description="Glycoside hydrolase family 5" evidence="5">
    <location>
        <begin position="527"/>
        <end position="638"/>
    </location>
</feature>
<evidence type="ECO:0000256" key="1">
    <source>
        <dbReference type="ARBA" id="ARBA00005641"/>
    </source>
</evidence>
<evidence type="ECO:0000256" key="4">
    <source>
        <dbReference type="SAM" id="MobiDB-lite"/>
    </source>
</evidence>
<proteinExistence type="inferred from homology"/>
<evidence type="ECO:0000256" key="3">
    <source>
        <dbReference type="ARBA" id="ARBA00023295"/>
    </source>
</evidence>